<evidence type="ECO:0000313" key="2">
    <source>
        <dbReference type="Proteomes" id="UP000712007"/>
    </source>
</evidence>
<gene>
    <name evidence="1" type="ORF">IAC51_04845</name>
</gene>
<protein>
    <submittedName>
        <fullName evidence="1">Uncharacterized protein</fullName>
    </submittedName>
</protein>
<reference evidence="1" key="1">
    <citation type="submission" date="2020-10" db="EMBL/GenBank/DDBJ databases">
        <authorList>
            <person name="Gilroy R."/>
        </authorList>
    </citation>
    <scope>NUCLEOTIDE SEQUENCE</scope>
    <source>
        <strain evidence="1">3924</strain>
    </source>
</reference>
<evidence type="ECO:0000313" key="1">
    <source>
        <dbReference type="EMBL" id="MBO8439961.1"/>
    </source>
</evidence>
<comment type="caution">
    <text evidence="1">The sequence shown here is derived from an EMBL/GenBank/DDBJ whole genome shotgun (WGS) entry which is preliminary data.</text>
</comment>
<dbReference type="EMBL" id="JADIMV010000081">
    <property type="protein sequence ID" value="MBO8439961.1"/>
    <property type="molecule type" value="Genomic_DNA"/>
</dbReference>
<organism evidence="1 2">
    <name type="scientific">Candidatus Aphodosoma intestinipullorum</name>
    <dbReference type="NCBI Taxonomy" id="2840674"/>
    <lineage>
        <taxon>Bacteria</taxon>
        <taxon>Pseudomonadati</taxon>
        <taxon>Bacteroidota</taxon>
        <taxon>Bacteroidia</taxon>
        <taxon>Bacteroidales</taxon>
        <taxon>Candidatus Aphodosoma</taxon>
    </lineage>
</organism>
<sequence length="369" mass="42812">MIFLLSLFTVTIKAGNDTLPTAAVYPIGEVGCGNVKFLYNVDFTTYFDNREYRSPYQIPQTIFSFRLSPEIGIGLTDRLGGKHRLIAGVHYTQPLGGDWGDVRFVPTAYYQFSIKGFSVALGAIPFKERSETMPDWLMYDSIAYARPNIQGALLSYTSRHGFAEFMCDWRGSQSPERREMFRLVLNGRYRYKWFNIGGYGQINHKAKFAPPHPYEGVCDDIYVNPQVGFDASDYVPMDSLALRIGYILGIQNHREAGISRMPQGVMVELYANWRFIGLKNTFWYGDDLMPYYAEFGSDLNQGDPFYRSPLYNRTDLFVYLYRNSFVNCYFSWNFHYDSIRLQHQQQLIVRFSLDGLRRTDRKLKGLFDK</sequence>
<dbReference type="AlphaFoldDB" id="A0A940DK60"/>
<dbReference type="Proteomes" id="UP000712007">
    <property type="component" value="Unassembled WGS sequence"/>
</dbReference>
<accession>A0A940DK60</accession>
<proteinExistence type="predicted"/>
<name>A0A940DK60_9BACT</name>
<reference evidence="1" key="2">
    <citation type="journal article" date="2021" name="PeerJ">
        <title>Extensive microbial diversity within the chicken gut microbiome revealed by metagenomics and culture.</title>
        <authorList>
            <person name="Gilroy R."/>
            <person name="Ravi A."/>
            <person name="Getino M."/>
            <person name="Pursley I."/>
            <person name="Horton D.L."/>
            <person name="Alikhan N.F."/>
            <person name="Baker D."/>
            <person name="Gharbi K."/>
            <person name="Hall N."/>
            <person name="Watson M."/>
            <person name="Adriaenssens E.M."/>
            <person name="Foster-Nyarko E."/>
            <person name="Jarju S."/>
            <person name="Secka A."/>
            <person name="Antonio M."/>
            <person name="Oren A."/>
            <person name="Chaudhuri R.R."/>
            <person name="La Ragione R."/>
            <person name="Hildebrand F."/>
            <person name="Pallen M.J."/>
        </authorList>
    </citation>
    <scope>NUCLEOTIDE SEQUENCE</scope>
    <source>
        <strain evidence="1">3924</strain>
    </source>
</reference>